<reference evidence="1" key="1">
    <citation type="submission" date="2018-05" db="EMBL/GenBank/DDBJ databases">
        <authorList>
            <person name="Lanie J.A."/>
            <person name="Ng W.-L."/>
            <person name="Kazmierczak K.M."/>
            <person name="Andrzejewski T.M."/>
            <person name="Davidsen T.M."/>
            <person name="Wayne K.J."/>
            <person name="Tettelin H."/>
            <person name="Glass J.I."/>
            <person name="Rusch D."/>
            <person name="Podicherti R."/>
            <person name="Tsui H.-C.T."/>
            <person name="Winkler M.E."/>
        </authorList>
    </citation>
    <scope>NUCLEOTIDE SEQUENCE</scope>
</reference>
<feature type="non-terminal residue" evidence="1">
    <location>
        <position position="407"/>
    </location>
</feature>
<gene>
    <name evidence="1" type="ORF">METZ01_LOCUS15764</name>
</gene>
<sequence>MRPKIFLSLFLLFNGLAFGQGSTSYSGYIDLYYMAHLSDNSLINLPYRMFDLTLQHQNENLEIYADLAMEYTPKSHSHYLTSSTPQDFLWDLRELYLTWYTNFGEIKIGKQIHSWGSVDENSPLDVVNAFDYYYLFFQGSDRKVGSYSAALNVYFNNWKFGAVVSPFHQTNRFPLNDPEFPISLPILPEEKQIFNIEENPFEFGAFLERSFGMGDIRLSYFQGYDRTFSFSGINVWGQEESGNDLNNPRLDLVFGYRKTNVIGFGGTILSDWLTMRGDIAFFKTVDKNNNIEREHDGYLFSPTQNMYTKANGYDKIYFSFPINENAEYFQTTLQLETELPYDVILATQFFYYDTLSYTSLDVLPTDSISISDFSYVPPKDLFTPGLGTPMAVLSKKAVFLNLEKHFF</sequence>
<dbReference type="AlphaFoldDB" id="A0A381P7N4"/>
<evidence type="ECO:0000313" key="1">
    <source>
        <dbReference type="EMBL" id="SUZ62910.1"/>
    </source>
</evidence>
<proteinExistence type="predicted"/>
<protein>
    <submittedName>
        <fullName evidence="1">Uncharacterized protein</fullName>
    </submittedName>
</protein>
<dbReference type="SUPFAM" id="SSF56935">
    <property type="entry name" value="Porins"/>
    <property type="match status" value="1"/>
</dbReference>
<organism evidence="1">
    <name type="scientific">marine metagenome</name>
    <dbReference type="NCBI Taxonomy" id="408172"/>
    <lineage>
        <taxon>unclassified sequences</taxon>
        <taxon>metagenomes</taxon>
        <taxon>ecological metagenomes</taxon>
    </lineage>
</organism>
<name>A0A381P7N4_9ZZZZ</name>
<dbReference type="EMBL" id="UINC01000896">
    <property type="protein sequence ID" value="SUZ62910.1"/>
    <property type="molecule type" value="Genomic_DNA"/>
</dbReference>
<accession>A0A381P7N4</accession>